<dbReference type="AlphaFoldDB" id="A0A4Y2AW54"/>
<proteinExistence type="predicted"/>
<organism evidence="1 2">
    <name type="scientific">Araneus ventricosus</name>
    <name type="common">Orbweaver spider</name>
    <name type="synonym">Epeira ventricosa</name>
    <dbReference type="NCBI Taxonomy" id="182803"/>
    <lineage>
        <taxon>Eukaryota</taxon>
        <taxon>Metazoa</taxon>
        <taxon>Ecdysozoa</taxon>
        <taxon>Arthropoda</taxon>
        <taxon>Chelicerata</taxon>
        <taxon>Arachnida</taxon>
        <taxon>Araneae</taxon>
        <taxon>Araneomorphae</taxon>
        <taxon>Entelegynae</taxon>
        <taxon>Araneoidea</taxon>
        <taxon>Araneidae</taxon>
        <taxon>Araneus</taxon>
    </lineage>
</organism>
<evidence type="ECO:0000313" key="1">
    <source>
        <dbReference type="EMBL" id="GBL83395.1"/>
    </source>
</evidence>
<reference evidence="1 2" key="1">
    <citation type="journal article" date="2019" name="Sci. Rep.">
        <title>Orb-weaving spider Araneus ventricosus genome elucidates the spidroin gene catalogue.</title>
        <authorList>
            <person name="Kono N."/>
            <person name="Nakamura H."/>
            <person name="Ohtoshi R."/>
            <person name="Moran D.A.P."/>
            <person name="Shinohara A."/>
            <person name="Yoshida Y."/>
            <person name="Fujiwara M."/>
            <person name="Mori M."/>
            <person name="Tomita M."/>
            <person name="Arakawa K."/>
        </authorList>
    </citation>
    <scope>NUCLEOTIDE SEQUENCE [LARGE SCALE GENOMIC DNA]</scope>
</reference>
<dbReference type="Proteomes" id="UP000499080">
    <property type="component" value="Unassembled WGS sequence"/>
</dbReference>
<sequence length="204" mass="22871">MRICALLGSPDFVDDVELVDDVVGGSHLETAAVLSARVRCYRVYGEHSCARACIASCRLSECAFPKFMNSNRYISTTHRAKHNANATSSSSRIVTIHLEDVDLHTNTLLAITREEGKFGSPCNETYFVMRDIPVVSADGSSGDIEVNEALHAELSLTSWHLCIRQQTPKNGQWTHIGKYERYPSSYERRSDSSKYVFHPFQLSH</sequence>
<evidence type="ECO:0000313" key="2">
    <source>
        <dbReference type="Proteomes" id="UP000499080"/>
    </source>
</evidence>
<dbReference type="EMBL" id="BGPR01000032">
    <property type="protein sequence ID" value="GBL83395.1"/>
    <property type="molecule type" value="Genomic_DNA"/>
</dbReference>
<name>A0A4Y2AW54_ARAVE</name>
<comment type="caution">
    <text evidence="1">The sequence shown here is derived from an EMBL/GenBank/DDBJ whole genome shotgun (WGS) entry which is preliminary data.</text>
</comment>
<keyword evidence="2" id="KW-1185">Reference proteome</keyword>
<dbReference type="OrthoDB" id="6418030at2759"/>
<gene>
    <name evidence="1" type="ORF">AVEN_110699_1</name>
</gene>
<protein>
    <submittedName>
        <fullName evidence="1">Uncharacterized protein</fullName>
    </submittedName>
</protein>
<accession>A0A4Y2AW54</accession>